<dbReference type="Pfam" id="PF14263">
    <property type="entry name" value="DUF4354"/>
    <property type="match status" value="1"/>
</dbReference>
<feature type="chain" id="PRO_5042244995" evidence="1">
    <location>
        <begin position="22"/>
        <end position="126"/>
    </location>
</feature>
<evidence type="ECO:0000256" key="1">
    <source>
        <dbReference type="SAM" id="SignalP"/>
    </source>
</evidence>
<dbReference type="RefSeq" id="WP_161711519.1">
    <property type="nucleotide sequence ID" value="NZ_CAMKUK010000001.1"/>
</dbReference>
<gene>
    <name evidence="2" type="ORF">G9399_13580</name>
</gene>
<evidence type="ECO:0000313" key="3">
    <source>
        <dbReference type="Proteomes" id="UP000503464"/>
    </source>
</evidence>
<protein>
    <submittedName>
        <fullName evidence="2">DUF4354 family protein</fullName>
    </submittedName>
</protein>
<accession>A0AAE7EID0</accession>
<dbReference type="InterPro" id="IPR025581">
    <property type="entry name" value="DUF4354"/>
</dbReference>
<organism evidence="2 3">
    <name type="scientific">Serratia fonticola</name>
    <dbReference type="NCBI Taxonomy" id="47917"/>
    <lineage>
        <taxon>Bacteria</taxon>
        <taxon>Pseudomonadati</taxon>
        <taxon>Pseudomonadota</taxon>
        <taxon>Gammaproteobacteria</taxon>
        <taxon>Enterobacterales</taxon>
        <taxon>Yersiniaceae</taxon>
        <taxon>Serratia</taxon>
    </lineage>
</organism>
<dbReference type="AlphaFoldDB" id="A0AAE7EID0"/>
<proteinExistence type="predicted"/>
<sequence length="126" mass="13360">MKAHYLTVALAFGLFSLPALAGNSDAVAVYSTQQSQGSAAIGSHVFYTKDFTVAVTNLSDKDIDLSKLCLQASSANGKVFELDTVDEKLMSGILKPKAMVKGLAVFASNDESVYNASLVKMSDKCQ</sequence>
<evidence type="ECO:0000313" key="2">
    <source>
        <dbReference type="EMBL" id="QKJ59199.1"/>
    </source>
</evidence>
<name>A0AAE7EID0_SERFO</name>
<dbReference type="EMBL" id="CP054160">
    <property type="protein sequence ID" value="QKJ59199.1"/>
    <property type="molecule type" value="Genomic_DNA"/>
</dbReference>
<reference evidence="3" key="1">
    <citation type="submission" date="2020-03" db="EMBL/GenBank/DDBJ databases">
        <title>Genome sequences of seven Enterobacteriaceae strains isolated from Canadian wastewater treatment facilities.</title>
        <authorList>
            <person name="Huang H."/>
            <person name="Chmara J.T."/>
            <person name="Duceppe M.-O."/>
        </authorList>
    </citation>
    <scope>NUCLEOTIDE SEQUENCE [LARGE SCALE GENOMIC DNA]</scope>
    <source>
        <strain evidence="3">Biosolid 3</strain>
    </source>
</reference>
<dbReference type="Proteomes" id="UP000503464">
    <property type="component" value="Chromosome"/>
</dbReference>
<dbReference type="Gene3D" id="2.60.40.4110">
    <property type="entry name" value="Protein of unknown function DUF4354"/>
    <property type="match status" value="1"/>
</dbReference>
<feature type="signal peptide" evidence="1">
    <location>
        <begin position="1"/>
        <end position="21"/>
    </location>
</feature>
<keyword evidence="1" id="KW-0732">Signal</keyword>